<dbReference type="InterPro" id="IPR001133">
    <property type="entry name" value="NADH_UbQ_OxRdtase_chain4L/K"/>
</dbReference>
<evidence type="ECO:0000256" key="17">
    <source>
        <dbReference type="RuleBase" id="RU004419"/>
    </source>
</evidence>
<evidence type="ECO:0000256" key="4">
    <source>
        <dbReference type="ARBA" id="ARBA00016612"/>
    </source>
</evidence>
<accession>A0A067YQT2</accession>
<dbReference type="GO" id="GO:0030964">
    <property type="term" value="C:NADH dehydrogenase complex"/>
    <property type="evidence" value="ECO:0007669"/>
    <property type="project" value="TreeGrafter"/>
</dbReference>
<evidence type="ECO:0000256" key="2">
    <source>
        <dbReference type="ARBA" id="ARBA00010519"/>
    </source>
</evidence>
<dbReference type="RefSeq" id="YP_009048378.1">
    <property type="nucleotide sequence ID" value="NC_024547.1"/>
</dbReference>
<dbReference type="GO" id="GO:0008137">
    <property type="term" value="F:NADH dehydrogenase (ubiquinone) activity"/>
    <property type="evidence" value="ECO:0007669"/>
    <property type="project" value="UniProtKB-EC"/>
</dbReference>
<dbReference type="GO" id="GO:0016651">
    <property type="term" value="F:oxidoreductase activity, acting on NAD(P)H"/>
    <property type="evidence" value="ECO:0007669"/>
    <property type="project" value="InterPro"/>
</dbReference>
<dbReference type="PANTHER" id="PTHR11434:SF0">
    <property type="entry name" value="NADH-UBIQUINONE OXIDOREDUCTASE CHAIN 4L"/>
    <property type="match status" value="1"/>
</dbReference>
<dbReference type="EC" id="7.1.1.2" evidence="3 17"/>
<gene>
    <name evidence="18" type="primary">ND4L</name>
</gene>
<evidence type="ECO:0000256" key="1">
    <source>
        <dbReference type="ARBA" id="ARBA00004225"/>
    </source>
</evidence>
<dbReference type="Pfam" id="PF00420">
    <property type="entry name" value="Oxidored_q2"/>
    <property type="match status" value="1"/>
</dbReference>
<keyword evidence="17" id="KW-0999">Mitochondrion inner membrane</keyword>
<evidence type="ECO:0000256" key="13">
    <source>
        <dbReference type="ARBA" id="ARBA00023128"/>
    </source>
</evidence>
<keyword evidence="10 17" id="KW-1133">Transmembrane helix</keyword>
<evidence type="ECO:0000313" key="18">
    <source>
        <dbReference type="EMBL" id="AHG24974.1"/>
    </source>
</evidence>
<comment type="similarity">
    <text evidence="2 17">Belongs to the complex I subunit 4L family.</text>
</comment>
<reference evidence="18" key="1">
    <citation type="submission" date="2013-11" db="EMBL/GenBank/DDBJ databases">
        <authorList>
            <person name="Wu X.-Y."/>
            <person name="Li Y.-M."/>
            <person name="Zhang H.-B."/>
            <person name="Xue H."/>
            <person name="Yan P."/>
            <person name="Wu X.-B."/>
        </authorList>
    </citation>
    <scope>NUCLEOTIDE SEQUENCE</scope>
</reference>
<dbReference type="CTD" id="4539"/>
<keyword evidence="5 17" id="KW-0813">Transport</keyword>
<evidence type="ECO:0000256" key="5">
    <source>
        <dbReference type="ARBA" id="ARBA00022448"/>
    </source>
</evidence>
<dbReference type="Gene3D" id="1.10.287.3510">
    <property type="match status" value="1"/>
</dbReference>
<evidence type="ECO:0000256" key="11">
    <source>
        <dbReference type="ARBA" id="ARBA00023027"/>
    </source>
</evidence>
<name>A0A067YQT2_9NEOB</name>
<evidence type="ECO:0000256" key="6">
    <source>
        <dbReference type="ARBA" id="ARBA00022660"/>
    </source>
</evidence>
<dbReference type="EMBL" id="KF798195">
    <property type="protein sequence ID" value="AHG24974.1"/>
    <property type="molecule type" value="Genomic_DNA"/>
</dbReference>
<organism evidence="18">
    <name type="scientific">Microhyla pulchra</name>
    <dbReference type="NCBI Taxonomy" id="143527"/>
    <lineage>
        <taxon>Eukaryota</taxon>
        <taxon>Metazoa</taxon>
        <taxon>Chordata</taxon>
        <taxon>Craniata</taxon>
        <taxon>Vertebrata</taxon>
        <taxon>Euteleostomi</taxon>
        <taxon>Amphibia</taxon>
        <taxon>Batrachia</taxon>
        <taxon>Anura</taxon>
        <taxon>Neobatrachia</taxon>
        <taxon>Microhyloidea</taxon>
        <taxon>Microhylidae</taxon>
        <taxon>Microhylinae</taxon>
        <taxon>Microhyla</taxon>
    </lineage>
</organism>
<evidence type="ECO:0000256" key="3">
    <source>
        <dbReference type="ARBA" id="ARBA00012944"/>
    </source>
</evidence>
<keyword evidence="12 17" id="KW-0830">Ubiquinone</keyword>
<evidence type="ECO:0000256" key="14">
    <source>
        <dbReference type="ARBA" id="ARBA00023136"/>
    </source>
</evidence>
<keyword evidence="14 17" id="KW-0472">Membrane</keyword>
<keyword evidence="8 17" id="KW-1278">Translocase</keyword>
<feature type="transmembrane region" description="Helical" evidence="17">
    <location>
        <begin position="57"/>
        <end position="78"/>
    </location>
</feature>
<dbReference type="GO" id="GO:0005743">
    <property type="term" value="C:mitochondrial inner membrane"/>
    <property type="evidence" value="ECO:0007669"/>
    <property type="project" value="UniProtKB-SubCell"/>
</dbReference>
<dbReference type="PANTHER" id="PTHR11434">
    <property type="entry name" value="NADH-UBIQUINONE OXIDOREDUCTASE SUBUNIT ND4L"/>
    <property type="match status" value="1"/>
</dbReference>
<evidence type="ECO:0000256" key="8">
    <source>
        <dbReference type="ARBA" id="ARBA00022967"/>
    </source>
</evidence>
<evidence type="ECO:0000256" key="10">
    <source>
        <dbReference type="ARBA" id="ARBA00022989"/>
    </source>
</evidence>
<sequence length="94" mass="10140">MASTFITTFFIALLGLAFHRTHLLSALLCLEAMMLTIFIGLAIWPSNLSSNMSLAPLIMLTLSACEAAMGLSLMIATARAHGNDNLKTLNLLRC</sequence>
<dbReference type="AlphaFoldDB" id="A0A067YQT2"/>
<proteinExistence type="inferred from homology"/>
<keyword evidence="13 17" id="KW-0496">Mitochondrion</keyword>
<protein>
    <recommendedName>
        <fullName evidence="4 17">NADH-ubiquinone oxidoreductase chain 4L</fullName>
        <ecNumber evidence="3 17">7.1.1.2</ecNumber>
    </recommendedName>
</protein>
<comment type="function">
    <text evidence="15">Core subunit of the mitochondrial membrane respiratory chain NADH dehydrogenase (Complex I) which catalyzes electron transfer from NADH through the respiratory chain, using ubiquinone as an electron acceptor. Part of the enzyme membrane arm which is embedded in the lipid bilayer and involved in proton translocation.</text>
</comment>
<keyword evidence="11 17" id="KW-0520">NAD</keyword>
<feature type="transmembrane region" description="Helical" evidence="17">
    <location>
        <begin position="27"/>
        <end position="45"/>
    </location>
</feature>
<evidence type="ECO:0000256" key="15">
    <source>
        <dbReference type="ARBA" id="ARBA00043911"/>
    </source>
</evidence>
<geneLocation type="mitochondrion" evidence="18"/>
<dbReference type="InterPro" id="IPR039428">
    <property type="entry name" value="NUOK/Mnh_C1-like"/>
</dbReference>
<dbReference type="GO" id="GO:0042773">
    <property type="term" value="P:ATP synthesis coupled electron transport"/>
    <property type="evidence" value="ECO:0007669"/>
    <property type="project" value="UniProtKB-UniRule"/>
</dbReference>
<comment type="catalytic activity">
    <reaction evidence="16">
        <text>a ubiquinone + NADH + 5 H(+)(in) = a ubiquinol + NAD(+) + 4 H(+)(out)</text>
        <dbReference type="Rhea" id="RHEA:29091"/>
        <dbReference type="Rhea" id="RHEA-COMP:9565"/>
        <dbReference type="Rhea" id="RHEA-COMP:9566"/>
        <dbReference type="ChEBI" id="CHEBI:15378"/>
        <dbReference type="ChEBI" id="CHEBI:16389"/>
        <dbReference type="ChEBI" id="CHEBI:17976"/>
        <dbReference type="ChEBI" id="CHEBI:57540"/>
        <dbReference type="ChEBI" id="CHEBI:57945"/>
        <dbReference type="EC" id="7.1.1.2"/>
    </reaction>
    <physiologicalReaction direction="left-to-right" evidence="16">
        <dbReference type="Rhea" id="RHEA:29092"/>
    </physiologicalReaction>
</comment>
<keyword evidence="7 17" id="KW-0812">Transmembrane</keyword>
<comment type="subcellular location">
    <subcellularLocation>
        <location evidence="17">Mitochondrion inner membrane</location>
        <topology evidence="17">Multi-pass membrane protein</topology>
    </subcellularLocation>
    <subcellularLocation>
        <location evidence="1">Mitochondrion membrane</location>
        <topology evidence="1">Multi-pass membrane protein</topology>
    </subcellularLocation>
</comment>
<evidence type="ECO:0000256" key="7">
    <source>
        <dbReference type="ARBA" id="ARBA00022692"/>
    </source>
</evidence>
<dbReference type="GeneID" id="19908408"/>
<evidence type="ECO:0000256" key="12">
    <source>
        <dbReference type="ARBA" id="ARBA00023075"/>
    </source>
</evidence>
<evidence type="ECO:0000256" key="9">
    <source>
        <dbReference type="ARBA" id="ARBA00022982"/>
    </source>
</evidence>
<reference evidence="18" key="2">
    <citation type="journal article" date="2014" name="Mitochondrial DNA">
        <title>The complete mitochondrial genome of Microhyla pulchra (Amphidia, Anura, Microhylidae).</title>
        <authorList>
            <person name="Wu X."/>
            <person name="Li Y."/>
            <person name="Zhang H."/>
            <person name="Yan L."/>
            <person name="Wu X.B."/>
        </authorList>
    </citation>
    <scope>NUCLEOTIDE SEQUENCE</scope>
</reference>
<evidence type="ECO:0000256" key="16">
    <source>
        <dbReference type="ARBA" id="ARBA00048769"/>
    </source>
</evidence>
<keyword evidence="9 17" id="KW-0249">Electron transport</keyword>
<keyword evidence="6 17" id="KW-0679">Respiratory chain</keyword>